<evidence type="ECO:0000256" key="3">
    <source>
        <dbReference type="ARBA" id="ARBA00023127"/>
    </source>
</evidence>
<dbReference type="InterPro" id="IPR046965">
    <property type="entry name" value="Cyclin_A/B-like"/>
</dbReference>
<evidence type="ECO:0000259" key="7">
    <source>
        <dbReference type="SMART" id="SM00385"/>
    </source>
</evidence>
<feature type="domain" description="Cyclin-like" evidence="7">
    <location>
        <begin position="248"/>
        <end position="332"/>
    </location>
</feature>
<dbReference type="GO" id="GO:0016538">
    <property type="term" value="F:cyclin-dependent protein serine/threonine kinase regulator activity"/>
    <property type="evidence" value="ECO:0007669"/>
    <property type="project" value="InterPro"/>
</dbReference>
<feature type="domain" description="Cyclin C-terminal" evidence="8">
    <location>
        <begin position="244"/>
        <end position="362"/>
    </location>
</feature>
<reference evidence="12" key="1">
    <citation type="submission" date="2016-11" db="UniProtKB">
        <authorList>
            <consortium name="WormBaseParasite"/>
        </authorList>
    </citation>
    <scope>IDENTIFICATION</scope>
</reference>
<comment type="similarity">
    <text evidence="1">Belongs to the cyclin family. Cyclin AB subfamily.</text>
</comment>
<evidence type="ECO:0000256" key="5">
    <source>
        <dbReference type="RuleBase" id="RU000383"/>
    </source>
</evidence>
<evidence type="ECO:0000256" key="4">
    <source>
        <dbReference type="ARBA" id="ARBA00023306"/>
    </source>
</evidence>
<name>A0A1I7RJX5_BURXY</name>
<feature type="compositionally biased region" description="Polar residues" evidence="6">
    <location>
        <begin position="1"/>
        <end position="13"/>
    </location>
</feature>
<dbReference type="SMART" id="SM01332">
    <property type="entry name" value="Cyclin_C"/>
    <property type="match status" value="1"/>
</dbReference>
<evidence type="ECO:0000256" key="2">
    <source>
        <dbReference type="ARBA" id="ARBA00022618"/>
    </source>
</evidence>
<dbReference type="Proteomes" id="UP000582659">
    <property type="component" value="Unassembled WGS sequence"/>
</dbReference>
<dbReference type="SMART" id="SM00385">
    <property type="entry name" value="CYCLIN"/>
    <property type="match status" value="2"/>
</dbReference>
<dbReference type="GO" id="GO:0044772">
    <property type="term" value="P:mitotic cell cycle phase transition"/>
    <property type="evidence" value="ECO:0007669"/>
    <property type="project" value="InterPro"/>
</dbReference>
<feature type="domain" description="Cyclin-like" evidence="7">
    <location>
        <begin position="150"/>
        <end position="235"/>
    </location>
</feature>
<reference evidence="9" key="2">
    <citation type="submission" date="2020-09" db="EMBL/GenBank/DDBJ databases">
        <authorList>
            <person name="Kikuchi T."/>
        </authorList>
    </citation>
    <scope>NUCLEOTIDE SEQUENCE</scope>
    <source>
        <strain evidence="9">Ka4C1</strain>
    </source>
</reference>
<dbReference type="Proteomes" id="UP000095284">
    <property type="component" value="Unplaced"/>
</dbReference>
<proteinExistence type="inferred from homology"/>
<dbReference type="AlphaFoldDB" id="A0A1I7RJX5"/>
<organism evidence="10 12">
    <name type="scientific">Bursaphelenchus xylophilus</name>
    <name type="common">Pinewood nematode worm</name>
    <name type="synonym">Aphelenchoides xylophilus</name>
    <dbReference type="NCBI Taxonomy" id="6326"/>
    <lineage>
        <taxon>Eukaryota</taxon>
        <taxon>Metazoa</taxon>
        <taxon>Ecdysozoa</taxon>
        <taxon>Nematoda</taxon>
        <taxon>Chromadorea</taxon>
        <taxon>Rhabditida</taxon>
        <taxon>Tylenchina</taxon>
        <taxon>Tylenchomorpha</taxon>
        <taxon>Aphelenchoidea</taxon>
        <taxon>Aphelenchoididae</taxon>
        <taxon>Bursaphelenchus</taxon>
    </lineage>
</organism>
<dbReference type="WBParaSite" id="BXY_0100700.1">
    <property type="protein sequence ID" value="BXY_0100700.1"/>
    <property type="gene ID" value="BXY_0100700"/>
</dbReference>
<evidence type="ECO:0000313" key="12">
    <source>
        <dbReference type="WBParaSite" id="BXY_0100700.1"/>
    </source>
</evidence>
<evidence type="ECO:0000256" key="1">
    <source>
        <dbReference type="ARBA" id="ARBA00006955"/>
    </source>
</evidence>
<dbReference type="EMBL" id="CAJFDI010000006">
    <property type="protein sequence ID" value="CAD5233760.1"/>
    <property type="molecule type" value="Genomic_DNA"/>
</dbReference>
<evidence type="ECO:0000256" key="6">
    <source>
        <dbReference type="SAM" id="MobiDB-lite"/>
    </source>
</evidence>
<dbReference type="Pfam" id="PF00134">
    <property type="entry name" value="Cyclin_N"/>
    <property type="match status" value="1"/>
</dbReference>
<evidence type="ECO:0000313" key="11">
    <source>
        <dbReference type="Proteomes" id="UP000659654"/>
    </source>
</evidence>
<dbReference type="OrthoDB" id="5590282at2759"/>
<keyword evidence="4" id="KW-0131">Cell cycle</keyword>
<dbReference type="SMR" id="A0A1I7RJX5"/>
<dbReference type="eggNOG" id="KOG0653">
    <property type="taxonomic scope" value="Eukaryota"/>
</dbReference>
<dbReference type="InterPro" id="IPR006671">
    <property type="entry name" value="Cyclin_N"/>
</dbReference>
<dbReference type="SUPFAM" id="SSF47954">
    <property type="entry name" value="Cyclin-like"/>
    <property type="match status" value="2"/>
</dbReference>
<sequence length="387" mass="44559">MMLRSRNTINQNGEGKRQVLKSVTSKHKNIDVSDQPKMKRAALGDITSGLSSYQIDSTKKKCTSVTFNLKVEKVERLLSLKDVEEAEELEVDPCPEVDFDKENASDPYAVSDFAADIFKYLKSREPLFIPGRYSVQHKFLDMKNRAILVDWLIEIQEAFEQNHETLYMAVNLMDRFFTNCRVLRKEQLQLVTTAAVLVASKVEERCAPLIDDLIYLVKDAFDAKTLKRMEQELLVTIGYDICSPLSYSFLRRYGRVIRCDMPLLTLARYILEVSLHFLDFCRVAPSKMAAACLLLAMRMTNAGEWNTVLLKYSGYTAEDLEALSWSLNHMLKVYRQRFPEIKMVWGKYSHEVFFEVAKTPILKDRFRADAPIGPPNKDIADHSNLEH</sequence>
<keyword evidence="11" id="KW-1185">Reference proteome</keyword>
<evidence type="ECO:0000313" key="10">
    <source>
        <dbReference type="Proteomes" id="UP000095284"/>
    </source>
</evidence>
<dbReference type="PIRSF" id="PIRSF001771">
    <property type="entry name" value="Cyclin_A_B_D_E"/>
    <property type="match status" value="1"/>
</dbReference>
<dbReference type="InterPro" id="IPR039361">
    <property type="entry name" value="Cyclin"/>
</dbReference>
<keyword evidence="3 5" id="KW-0195">Cyclin</keyword>
<protein>
    <submittedName>
        <fullName evidence="9">(pine wood nematode) hypothetical protein</fullName>
    </submittedName>
</protein>
<accession>A0A1I7RJX5</accession>
<dbReference type="Proteomes" id="UP000659654">
    <property type="component" value="Unassembled WGS sequence"/>
</dbReference>
<dbReference type="PANTHER" id="PTHR10177">
    <property type="entry name" value="CYCLINS"/>
    <property type="match status" value="1"/>
</dbReference>
<dbReference type="InterPro" id="IPR013763">
    <property type="entry name" value="Cyclin-like_dom"/>
</dbReference>
<evidence type="ECO:0000259" key="8">
    <source>
        <dbReference type="SMART" id="SM01332"/>
    </source>
</evidence>
<keyword evidence="2" id="KW-0132">Cell division</keyword>
<dbReference type="FunFam" id="1.10.472.10:FF:000005">
    <property type="entry name" value="G2/mitotic-specific cyclin B"/>
    <property type="match status" value="1"/>
</dbReference>
<evidence type="ECO:0000313" key="9">
    <source>
        <dbReference type="EMBL" id="CAD5233760.1"/>
    </source>
</evidence>
<dbReference type="GO" id="GO:0051301">
    <property type="term" value="P:cell division"/>
    <property type="evidence" value="ECO:0007669"/>
    <property type="project" value="UniProtKB-KW"/>
</dbReference>
<gene>
    <name evidence="9" type="ORF">BXYJ_LOCUS13851</name>
</gene>
<dbReference type="Pfam" id="PF02984">
    <property type="entry name" value="Cyclin_C"/>
    <property type="match status" value="1"/>
</dbReference>
<dbReference type="InterPro" id="IPR036915">
    <property type="entry name" value="Cyclin-like_sf"/>
</dbReference>
<feature type="region of interest" description="Disordered" evidence="6">
    <location>
        <begin position="1"/>
        <end position="34"/>
    </location>
</feature>
<dbReference type="Gene3D" id="1.10.472.10">
    <property type="entry name" value="Cyclin-like"/>
    <property type="match status" value="2"/>
</dbReference>
<dbReference type="EMBL" id="CAJFCV020000006">
    <property type="protein sequence ID" value="CAG9129134.1"/>
    <property type="molecule type" value="Genomic_DNA"/>
</dbReference>
<dbReference type="InterPro" id="IPR004367">
    <property type="entry name" value="Cyclin_C-dom"/>
</dbReference>